<dbReference type="InterPro" id="IPR000700">
    <property type="entry name" value="PAS-assoc_C"/>
</dbReference>
<proteinExistence type="predicted"/>
<keyword evidence="12" id="KW-1185">Reference proteome</keyword>
<evidence type="ECO:0000256" key="5">
    <source>
        <dbReference type="ARBA" id="ARBA00023012"/>
    </source>
</evidence>
<dbReference type="PROSITE" id="PS50112">
    <property type="entry name" value="PAS"/>
    <property type="match status" value="1"/>
</dbReference>
<dbReference type="Gene3D" id="3.30.450.40">
    <property type="match status" value="1"/>
</dbReference>
<dbReference type="SMART" id="SM00387">
    <property type="entry name" value="HATPase_c"/>
    <property type="match status" value="2"/>
</dbReference>
<evidence type="ECO:0000256" key="1">
    <source>
        <dbReference type="ARBA" id="ARBA00000085"/>
    </source>
</evidence>
<evidence type="ECO:0000259" key="8">
    <source>
        <dbReference type="PROSITE" id="PS50110"/>
    </source>
</evidence>
<dbReference type="Pfam" id="PF00072">
    <property type="entry name" value="Response_reg"/>
    <property type="match status" value="2"/>
</dbReference>
<name>A0ABR8A9J8_9CYAN</name>
<evidence type="ECO:0000256" key="4">
    <source>
        <dbReference type="ARBA" id="ARBA00022777"/>
    </source>
</evidence>
<feature type="domain" description="PAS" evidence="9">
    <location>
        <begin position="763"/>
        <end position="836"/>
    </location>
</feature>
<dbReference type="SMART" id="SM00086">
    <property type="entry name" value="PAC"/>
    <property type="match status" value="1"/>
</dbReference>
<dbReference type="PROSITE" id="PS50109">
    <property type="entry name" value="HIS_KIN"/>
    <property type="match status" value="2"/>
</dbReference>
<feature type="modified residue" description="4-aspartylphosphate" evidence="6">
    <location>
        <position position="659"/>
    </location>
</feature>
<dbReference type="Pfam" id="PF00512">
    <property type="entry name" value="HisKA"/>
    <property type="match status" value="2"/>
</dbReference>
<dbReference type="InterPro" id="IPR035965">
    <property type="entry name" value="PAS-like_dom_sf"/>
</dbReference>
<dbReference type="InterPro" id="IPR029016">
    <property type="entry name" value="GAF-like_dom_sf"/>
</dbReference>
<keyword evidence="5" id="KW-0902">Two-component regulatory system</keyword>
<comment type="catalytic activity">
    <reaction evidence="1">
        <text>ATP + protein L-histidine = ADP + protein N-phospho-L-histidine.</text>
        <dbReference type="EC" id="2.7.13.3"/>
    </reaction>
</comment>
<feature type="domain" description="Histidine kinase" evidence="7">
    <location>
        <begin position="339"/>
        <end position="557"/>
    </location>
</feature>
<dbReference type="InterPro" id="IPR005467">
    <property type="entry name" value="His_kinase_dom"/>
</dbReference>
<dbReference type="SUPFAM" id="SSF52172">
    <property type="entry name" value="CheY-like"/>
    <property type="match status" value="2"/>
</dbReference>
<gene>
    <name evidence="11" type="ORF">H6G24_13740</name>
</gene>
<dbReference type="RefSeq" id="WP_190547224.1">
    <property type="nucleotide sequence ID" value="NZ_CAWPNO010000050.1"/>
</dbReference>
<evidence type="ECO:0000256" key="6">
    <source>
        <dbReference type="PROSITE-ProRule" id="PRU00169"/>
    </source>
</evidence>
<organism evidence="11 12">
    <name type="scientific">Calothrix parietina FACHB-288</name>
    <dbReference type="NCBI Taxonomy" id="2692896"/>
    <lineage>
        <taxon>Bacteria</taxon>
        <taxon>Bacillati</taxon>
        <taxon>Cyanobacteriota</taxon>
        <taxon>Cyanophyceae</taxon>
        <taxon>Nostocales</taxon>
        <taxon>Calotrichaceae</taxon>
        <taxon>Calothrix</taxon>
    </lineage>
</organism>
<sequence length="1284" mass="142547">MRQLMRSLDWSTTPIGDVDTWPQSLKTAVQIILGSRYPMFVWWGPQMINFYNDAYAPILGQRHPKALGKPAYEVWADVWDVVGPQAEAVLHSGQSSWNEDLLLIMERNGYPEETYFTFSYSPVPDDEGHRGGIFCAVTEETQRVIGDRRLRVLRELAANTAEAKTVEDACEIAAQTLDNNPYDVPFALLYLLDDSQTKAKLMGTARLAPGTPASPPEIEIGSPICDRWLLSSVLNEGKSQLIQDLQAKFGDLPGGAWPESPNTAIVLPLSNPAQDSKSGFLIAGISPRRQFDDDYQGFWDLVAGQITTAIANTRAYEAERLRAEALAEIDRAKTEFFSNVSHEFRTPLTLMLGPIEDALTDTVTPLPEVQRQRIEIVQRNGLRLLKLVNTLLDFSRIEAGRIQAVYEPTDLAAFTAELASVFRSTIEQAGMQLIVDCPPLPTEIYVDREMWEKIIFNLLSNAFKFTFSGTITVKLQYFPNYVELIIQDTGIGIPTAEIPHLFQRFHRVKGAKGRSFEGSGIGLSLVQEFVKLHSGTVSVSSVLGAGSCFTVTIPTGYEHLPQAAINKNNTEKSIILRVNTYIEESQRWLPTSGNEEESAPVSHYLLPPTTRILVADDNADMRDYLQRLLSAAYQVETVADGNVALNTARQNPPDLLLTDVMMPGMDGFELLRSLRSDPQTQDIPIILLSARAGEESRIEGLTAGADDYVVKPFSARELLARIEASLKLAQLRQAAQVREQSLRQQAEAALRDRQKIEVSLRASEERFRQMAETIESVFWLYDPILQELLYVNPAYEQIWGRSCDSLYQDFSNWLETIHPDDQDIVKNNTQECIDTGNNTVEYRIIRPDGTIRWIRDRGFLVRDGNGQPYRIAGVAEDISDIKQAEQEREQLLMGERAAREAAERASRIKDEFLAVLSHELRSPLNPILGWSKLLQSGKLNPSKTAEGLATIERNAKLQVQLIDDLLDISRIIRGKLVLNAVPLDLGKVVLSALETVRLAVEAKSLKIHTHITPMVSVIGDATRLQQIVWNLLTNAVKFTPSGGKITVNLTCVGNQAQIQVQDTGKGISAEFLPFVFEHFQQQDGSTTRQFGGLGLGLAIARQLVELHGGTVAVDSPGEGQGATFTVQIPLCLDMLPPPTLSPTVEPALNLQGMHIFVVDDAQDSRDLIAFILKQHQAKVTTLASAKAALEALAQTVPDLIISDIGMPEIDGYMLMEQIRRLPQAKSIPAIALTAYAGEVNQQKAIAVGFQRHIVKPIDPHAVVALVIELVHQNEKLYRRDSSRL</sequence>
<accession>A0ABR8A9J8</accession>
<dbReference type="InterPro" id="IPR003661">
    <property type="entry name" value="HisK_dim/P_dom"/>
</dbReference>
<dbReference type="Gene3D" id="3.40.50.2300">
    <property type="match status" value="2"/>
</dbReference>
<dbReference type="PROSITE" id="PS50110">
    <property type="entry name" value="RESPONSE_REGULATORY"/>
    <property type="match status" value="2"/>
</dbReference>
<evidence type="ECO:0000313" key="12">
    <source>
        <dbReference type="Proteomes" id="UP000658514"/>
    </source>
</evidence>
<dbReference type="CDD" id="cd00130">
    <property type="entry name" value="PAS"/>
    <property type="match status" value="1"/>
</dbReference>
<comment type="caution">
    <text evidence="11">The sequence shown here is derived from an EMBL/GenBank/DDBJ whole genome shotgun (WGS) entry which is preliminary data.</text>
</comment>
<evidence type="ECO:0000259" key="10">
    <source>
        <dbReference type="PROSITE" id="PS50113"/>
    </source>
</evidence>
<dbReference type="SUPFAM" id="SSF55781">
    <property type="entry name" value="GAF domain-like"/>
    <property type="match status" value="1"/>
</dbReference>
<dbReference type="PROSITE" id="PS50113">
    <property type="entry name" value="PAC"/>
    <property type="match status" value="1"/>
</dbReference>
<dbReference type="NCBIfam" id="TIGR00229">
    <property type="entry name" value="sensory_box"/>
    <property type="match status" value="1"/>
</dbReference>
<feature type="domain" description="Response regulatory" evidence="8">
    <location>
        <begin position="611"/>
        <end position="726"/>
    </location>
</feature>
<dbReference type="Gene3D" id="3.30.565.10">
    <property type="entry name" value="Histidine kinase-like ATPase, C-terminal domain"/>
    <property type="match status" value="2"/>
</dbReference>
<dbReference type="SUPFAM" id="SSF55874">
    <property type="entry name" value="ATPase domain of HSP90 chaperone/DNA topoisomerase II/histidine kinase"/>
    <property type="match status" value="2"/>
</dbReference>
<dbReference type="CDD" id="cd17580">
    <property type="entry name" value="REC_2_DhkD-like"/>
    <property type="match status" value="1"/>
</dbReference>
<evidence type="ECO:0000256" key="2">
    <source>
        <dbReference type="ARBA" id="ARBA00012438"/>
    </source>
</evidence>
<dbReference type="EMBL" id="JACJQH010000019">
    <property type="protein sequence ID" value="MBD2196548.1"/>
    <property type="molecule type" value="Genomic_DNA"/>
</dbReference>
<dbReference type="InterPro" id="IPR011006">
    <property type="entry name" value="CheY-like_superfamily"/>
</dbReference>
<dbReference type="InterPro" id="IPR001610">
    <property type="entry name" value="PAC"/>
</dbReference>
<dbReference type="CDD" id="cd17574">
    <property type="entry name" value="REC_OmpR"/>
    <property type="match status" value="1"/>
</dbReference>
<dbReference type="InterPro" id="IPR036097">
    <property type="entry name" value="HisK_dim/P_sf"/>
</dbReference>
<feature type="domain" description="Histidine kinase" evidence="7">
    <location>
        <begin position="915"/>
        <end position="1132"/>
    </location>
</feature>
<dbReference type="InterPro" id="IPR003594">
    <property type="entry name" value="HATPase_dom"/>
</dbReference>
<keyword evidence="4" id="KW-0808">Transferase</keyword>
<dbReference type="InterPro" id="IPR001789">
    <property type="entry name" value="Sig_transdc_resp-reg_receiver"/>
</dbReference>
<dbReference type="PRINTS" id="PR00344">
    <property type="entry name" value="BCTRLSENSOR"/>
</dbReference>
<feature type="domain" description="Response regulatory" evidence="8">
    <location>
        <begin position="1154"/>
        <end position="1270"/>
    </location>
</feature>
<keyword evidence="4" id="KW-0418">Kinase</keyword>
<dbReference type="Gene3D" id="1.10.287.130">
    <property type="match status" value="2"/>
</dbReference>
<dbReference type="Pfam" id="PF02518">
    <property type="entry name" value="HATPase_c"/>
    <property type="match status" value="2"/>
</dbReference>
<dbReference type="Proteomes" id="UP000658514">
    <property type="component" value="Unassembled WGS sequence"/>
</dbReference>
<feature type="modified residue" description="4-aspartylphosphate" evidence="6">
    <location>
        <position position="1203"/>
    </location>
</feature>
<dbReference type="InterPro" id="IPR004358">
    <property type="entry name" value="Sig_transdc_His_kin-like_C"/>
</dbReference>
<reference evidence="11 12" key="1">
    <citation type="journal article" date="2020" name="ISME J.">
        <title>Comparative genomics reveals insights into cyanobacterial evolution and habitat adaptation.</title>
        <authorList>
            <person name="Chen M.Y."/>
            <person name="Teng W.K."/>
            <person name="Zhao L."/>
            <person name="Hu C.X."/>
            <person name="Zhou Y.K."/>
            <person name="Han B.P."/>
            <person name="Song L.R."/>
            <person name="Shu W.S."/>
        </authorList>
    </citation>
    <scope>NUCLEOTIDE SEQUENCE [LARGE SCALE GENOMIC DNA]</scope>
    <source>
        <strain evidence="11 12">FACHB-288</strain>
    </source>
</reference>
<dbReference type="SUPFAM" id="SSF47384">
    <property type="entry name" value="Homodimeric domain of signal transducing histidine kinase"/>
    <property type="match status" value="2"/>
</dbReference>
<evidence type="ECO:0000256" key="3">
    <source>
        <dbReference type="ARBA" id="ARBA00022553"/>
    </source>
</evidence>
<dbReference type="CDD" id="cd16922">
    <property type="entry name" value="HATPase_EvgS-ArcB-TorS-like"/>
    <property type="match status" value="1"/>
</dbReference>
<dbReference type="Gene3D" id="3.30.450.20">
    <property type="entry name" value="PAS domain"/>
    <property type="match status" value="2"/>
</dbReference>
<keyword evidence="3 6" id="KW-0597">Phosphoprotein</keyword>
<dbReference type="SMART" id="SM00448">
    <property type="entry name" value="REC"/>
    <property type="match status" value="2"/>
</dbReference>
<evidence type="ECO:0000313" key="11">
    <source>
        <dbReference type="EMBL" id="MBD2196548.1"/>
    </source>
</evidence>
<dbReference type="InterPro" id="IPR013655">
    <property type="entry name" value="PAS_fold_3"/>
</dbReference>
<dbReference type="Pfam" id="PF08447">
    <property type="entry name" value="PAS_3"/>
    <property type="match status" value="1"/>
</dbReference>
<dbReference type="SMART" id="SM00091">
    <property type="entry name" value="PAS"/>
    <property type="match status" value="2"/>
</dbReference>
<dbReference type="PANTHER" id="PTHR43547:SF2">
    <property type="entry name" value="HYBRID SIGNAL TRANSDUCTION HISTIDINE KINASE C"/>
    <property type="match status" value="1"/>
</dbReference>
<evidence type="ECO:0000259" key="7">
    <source>
        <dbReference type="PROSITE" id="PS50109"/>
    </source>
</evidence>
<dbReference type="SMART" id="SM00388">
    <property type="entry name" value="HisKA"/>
    <property type="match status" value="2"/>
</dbReference>
<dbReference type="InterPro" id="IPR036890">
    <property type="entry name" value="HATPase_C_sf"/>
</dbReference>
<dbReference type="PANTHER" id="PTHR43547">
    <property type="entry name" value="TWO-COMPONENT HISTIDINE KINASE"/>
    <property type="match status" value="1"/>
</dbReference>
<dbReference type="InterPro" id="IPR000014">
    <property type="entry name" value="PAS"/>
</dbReference>
<dbReference type="SUPFAM" id="SSF55785">
    <property type="entry name" value="PYP-like sensor domain (PAS domain)"/>
    <property type="match status" value="2"/>
</dbReference>
<feature type="domain" description="PAC" evidence="10">
    <location>
        <begin position="838"/>
        <end position="890"/>
    </location>
</feature>
<protein>
    <recommendedName>
        <fullName evidence="2">histidine kinase</fullName>
        <ecNumber evidence="2">2.7.13.3</ecNumber>
    </recommendedName>
</protein>
<evidence type="ECO:0000259" key="9">
    <source>
        <dbReference type="PROSITE" id="PS50112"/>
    </source>
</evidence>
<dbReference type="EC" id="2.7.13.3" evidence="2"/>
<dbReference type="CDD" id="cd00082">
    <property type="entry name" value="HisKA"/>
    <property type="match status" value="2"/>
</dbReference>